<protein>
    <submittedName>
        <fullName evidence="2">Mitochondrial transcription termination factor 3</fullName>
    </submittedName>
</protein>
<gene>
    <name evidence="2" type="primary">MTERF3</name>
</gene>
<evidence type="ECO:0000313" key="3">
    <source>
        <dbReference type="Proteomes" id="UP000007267"/>
    </source>
</evidence>
<dbReference type="Ensembl" id="ENSPSIT00000018591.1">
    <property type="protein sequence ID" value="ENSPSIP00000018505.1"/>
    <property type="gene ID" value="ENSPSIG00000016455.1"/>
</dbReference>
<dbReference type="AlphaFoldDB" id="K7GDZ4"/>
<dbReference type="Gene3D" id="1.25.70.10">
    <property type="entry name" value="Transcription termination factor 3, mitochondrial"/>
    <property type="match status" value="1"/>
</dbReference>
<dbReference type="EMBL" id="AGCU01092731">
    <property type="status" value="NOT_ANNOTATED_CDS"/>
    <property type="molecule type" value="Genomic_DNA"/>
</dbReference>
<reference evidence="3" key="2">
    <citation type="journal article" date="2013" name="Nat. Genet.">
        <title>The draft genomes of soft-shell turtle and green sea turtle yield insights into the development and evolution of the turtle-specific body plan.</title>
        <authorList>
            <person name="Wang Z."/>
            <person name="Pascual-Anaya J."/>
            <person name="Zadissa A."/>
            <person name="Li W."/>
            <person name="Niimura Y."/>
            <person name="Huang Z."/>
            <person name="Li C."/>
            <person name="White S."/>
            <person name="Xiong Z."/>
            <person name="Fang D."/>
            <person name="Wang B."/>
            <person name="Ming Y."/>
            <person name="Chen Y."/>
            <person name="Zheng Y."/>
            <person name="Kuraku S."/>
            <person name="Pignatelli M."/>
            <person name="Herrero J."/>
            <person name="Beal K."/>
            <person name="Nozawa M."/>
            <person name="Li Q."/>
            <person name="Wang J."/>
            <person name="Zhang H."/>
            <person name="Yu L."/>
            <person name="Shigenobu S."/>
            <person name="Wang J."/>
            <person name="Liu J."/>
            <person name="Flicek P."/>
            <person name="Searle S."/>
            <person name="Wang J."/>
            <person name="Kuratani S."/>
            <person name="Yin Y."/>
            <person name="Aken B."/>
            <person name="Zhang G."/>
            <person name="Irie N."/>
        </authorList>
    </citation>
    <scope>NUCLEOTIDE SEQUENCE [LARGE SCALE GENOMIC DNA]</scope>
    <source>
        <strain evidence="3">Daiwa-1</strain>
    </source>
</reference>
<feature type="compositionally biased region" description="Polar residues" evidence="1">
    <location>
        <begin position="258"/>
        <end position="267"/>
    </location>
</feature>
<reference evidence="3" key="1">
    <citation type="submission" date="2011-10" db="EMBL/GenBank/DDBJ databases">
        <authorList>
            <consortium name="Soft-shell Turtle Genome Consortium"/>
        </authorList>
    </citation>
    <scope>NUCLEOTIDE SEQUENCE [LARGE SCALE GENOMIC DNA]</scope>
    <source>
        <strain evidence="3">Daiwa-1</strain>
    </source>
</reference>
<dbReference type="HOGENOM" id="CLU_979899_0_0_1"/>
<dbReference type="Proteomes" id="UP000007267">
    <property type="component" value="Unassembled WGS sequence"/>
</dbReference>
<dbReference type="InterPro" id="IPR038538">
    <property type="entry name" value="MTERF_sf"/>
</dbReference>
<name>K7GDZ4_PELSI</name>
<proteinExistence type="predicted"/>
<dbReference type="EMBL" id="AGCU01092730">
    <property type="status" value="NOT_ANNOTATED_CDS"/>
    <property type="molecule type" value="Genomic_DNA"/>
</dbReference>
<dbReference type="GO" id="GO:0005829">
    <property type="term" value="C:cytosol"/>
    <property type="evidence" value="ECO:0007669"/>
    <property type="project" value="Ensembl"/>
</dbReference>
<dbReference type="STRING" id="13735.ENSPSIP00000018505"/>
<evidence type="ECO:0000313" key="2">
    <source>
        <dbReference type="Ensembl" id="ENSPSIP00000018505.1"/>
    </source>
</evidence>
<sequence length="284" mass="31828">MAFWTRQICIWCLSVKTNSVASSVQRLSKTRRTWTQLHELSVLSFLGADDSFLKNGLKVYGSASLGNRLQSTSSSNGQIFSSESNLLSPVNHYQHQAEVIPTSEEKTFYEDWDDTLPSSALDEISEEEAVQIVAEPPLPLSSFTLRDYVDRSETLSKLVLLGVDLSKVEKRPNAAQLLLRLDFEKDIRKILLFLKDVGVEDNQLGPFLTQNPYILTVDMEALETRMFNLSLLRMHPASSCRLLLWQTWQACPSPWQAAPTSFCSSPASAPEPGRGGRASERLDD</sequence>
<dbReference type="eggNOG" id="KOG1267">
    <property type="taxonomic scope" value="Eukaryota"/>
</dbReference>
<dbReference type="GO" id="GO:0045892">
    <property type="term" value="P:negative regulation of DNA-templated transcription"/>
    <property type="evidence" value="ECO:0007669"/>
    <property type="project" value="Ensembl"/>
</dbReference>
<feature type="region of interest" description="Disordered" evidence="1">
    <location>
        <begin position="258"/>
        <end position="284"/>
    </location>
</feature>
<organism evidence="2 3">
    <name type="scientific">Pelodiscus sinensis</name>
    <name type="common">Chinese softshell turtle</name>
    <name type="synonym">Trionyx sinensis</name>
    <dbReference type="NCBI Taxonomy" id="13735"/>
    <lineage>
        <taxon>Eukaryota</taxon>
        <taxon>Metazoa</taxon>
        <taxon>Chordata</taxon>
        <taxon>Craniata</taxon>
        <taxon>Vertebrata</taxon>
        <taxon>Euteleostomi</taxon>
        <taxon>Archelosauria</taxon>
        <taxon>Testudinata</taxon>
        <taxon>Testudines</taxon>
        <taxon>Cryptodira</taxon>
        <taxon>Trionychia</taxon>
        <taxon>Trionychidae</taxon>
        <taxon>Pelodiscus</taxon>
    </lineage>
</organism>
<reference evidence="2" key="4">
    <citation type="submission" date="2025-09" db="UniProtKB">
        <authorList>
            <consortium name="Ensembl"/>
        </authorList>
    </citation>
    <scope>IDENTIFICATION</scope>
</reference>
<reference evidence="2" key="3">
    <citation type="submission" date="2025-08" db="UniProtKB">
        <authorList>
            <consortium name="Ensembl"/>
        </authorList>
    </citation>
    <scope>IDENTIFICATION</scope>
</reference>
<accession>K7GDZ4</accession>
<dbReference type="GeneTree" id="ENSGT00390000005801"/>
<dbReference type="GO" id="GO:0000976">
    <property type="term" value="F:transcription cis-regulatory region binding"/>
    <property type="evidence" value="ECO:0007669"/>
    <property type="project" value="Ensembl"/>
</dbReference>
<dbReference type="GO" id="GO:0005759">
    <property type="term" value="C:mitochondrial matrix"/>
    <property type="evidence" value="ECO:0007669"/>
    <property type="project" value="Ensembl"/>
</dbReference>
<keyword evidence="3" id="KW-1185">Reference proteome</keyword>
<evidence type="ECO:0000256" key="1">
    <source>
        <dbReference type="SAM" id="MobiDB-lite"/>
    </source>
</evidence>